<evidence type="ECO:0000256" key="6">
    <source>
        <dbReference type="SAM" id="MobiDB-lite"/>
    </source>
</evidence>
<evidence type="ECO:0000256" key="3">
    <source>
        <dbReference type="ARBA" id="ARBA00022692"/>
    </source>
</evidence>
<proteinExistence type="inferred from homology"/>
<dbReference type="GeneID" id="95407396"/>
<dbReference type="PANTHER" id="PTHR21716:SF68">
    <property type="entry name" value="TRANSPORT PROTEIN YTVI-RELATED"/>
    <property type="match status" value="1"/>
</dbReference>
<comment type="caution">
    <text evidence="8">The sequence shown here is derived from an EMBL/GenBank/DDBJ whole genome shotgun (WGS) entry which is preliminary data.</text>
</comment>
<evidence type="ECO:0000313" key="8">
    <source>
        <dbReference type="EMBL" id="MBP1896412.1"/>
    </source>
</evidence>
<feature type="transmembrane region" description="Helical" evidence="7">
    <location>
        <begin position="221"/>
        <end position="238"/>
    </location>
</feature>
<evidence type="ECO:0000256" key="5">
    <source>
        <dbReference type="ARBA" id="ARBA00023136"/>
    </source>
</evidence>
<feature type="transmembrane region" description="Helical" evidence="7">
    <location>
        <begin position="313"/>
        <end position="341"/>
    </location>
</feature>
<reference evidence="8 9" key="1">
    <citation type="submission" date="2021-03" db="EMBL/GenBank/DDBJ databases">
        <title>Genomic Encyclopedia of Type Strains, Phase IV (KMG-IV): sequencing the most valuable type-strain genomes for metagenomic binning, comparative biology and taxonomic classification.</title>
        <authorList>
            <person name="Goeker M."/>
        </authorList>
    </citation>
    <scope>NUCLEOTIDE SEQUENCE [LARGE SCALE GENOMIC DNA]</scope>
    <source>
        <strain evidence="8 9">DSM 15596</strain>
    </source>
</reference>
<feature type="transmembrane region" description="Helical" evidence="7">
    <location>
        <begin position="12"/>
        <end position="29"/>
    </location>
</feature>
<name>A0ABS4FJH3_9BACL</name>
<feature type="transmembrane region" description="Helical" evidence="7">
    <location>
        <begin position="151"/>
        <end position="179"/>
    </location>
</feature>
<feature type="compositionally biased region" description="Acidic residues" evidence="6">
    <location>
        <begin position="379"/>
        <end position="403"/>
    </location>
</feature>
<comment type="similarity">
    <text evidence="2">Belongs to the autoinducer-2 exporter (AI-2E) (TC 2.A.86) family.</text>
</comment>
<dbReference type="Proteomes" id="UP000706926">
    <property type="component" value="Unassembled WGS sequence"/>
</dbReference>
<evidence type="ECO:0000256" key="4">
    <source>
        <dbReference type="ARBA" id="ARBA00022989"/>
    </source>
</evidence>
<gene>
    <name evidence="8" type="ORF">J2Z18_005543</name>
</gene>
<dbReference type="InterPro" id="IPR002549">
    <property type="entry name" value="AI-2E-like"/>
</dbReference>
<keyword evidence="9" id="KW-1185">Reference proteome</keyword>
<keyword evidence="3 7" id="KW-0812">Transmembrane</keyword>
<keyword evidence="5 7" id="KW-0472">Membrane</keyword>
<evidence type="ECO:0000313" key="9">
    <source>
        <dbReference type="Proteomes" id="UP000706926"/>
    </source>
</evidence>
<evidence type="ECO:0000256" key="7">
    <source>
        <dbReference type="SAM" id="Phobius"/>
    </source>
</evidence>
<feature type="transmembrane region" description="Helical" evidence="7">
    <location>
        <begin position="35"/>
        <end position="53"/>
    </location>
</feature>
<feature type="region of interest" description="Disordered" evidence="6">
    <location>
        <begin position="365"/>
        <end position="411"/>
    </location>
</feature>
<dbReference type="RefSeq" id="WP_210095595.1">
    <property type="nucleotide sequence ID" value="NZ_BOSA01000004.1"/>
</dbReference>
<feature type="transmembrane region" description="Helical" evidence="7">
    <location>
        <begin position="268"/>
        <end position="293"/>
    </location>
</feature>
<keyword evidence="4 7" id="KW-1133">Transmembrane helix</keyword>
<dbReference type="Pfam" id="PF01594">
    <property type="entry name" value="AI-2E_transport"/>
    <property type="match status" value="1"/>
</dbReference>
<organism evidence="8 9">
    <name type="scientific">Paenibacillus lactis</name>
    <dbReference type="NCBI Taxonomy" id="228574"/>
    <lineage>
        <taxon>Bacteria</taxon>
        <taxon>Bacillati</taxon>
        <taxon>Bacillota</taxon>
        <taxon>Bacilli</taxon>
        <taxon>Bacillales</taxon>
        <taxon>Paenibacillaceae</taxon>
        <taxon>Paenibacillus</taxon>
    </lineage>
</organism>
<feature type="transmembrane region" description="Helical" evidence="7">
    <location>
        <begin position="244"/>
        <end position="261"/>
    </location>
</feature>
<sequence length="411" mass="45515">MLPLYKKYWRTAFDIGLIVLTVYLIMFIFSKLYQIAAPVFLSFLVFLIIEPFSRFLHRRGLPKPFAAAISVLLFLLIILGILFGAGAIIVSQFLHLQDNLPDYTRTLQRHFSETVLFLQNKLEALPPDLTLRLNGYFEDITNIATEAAQSFLHYIVGFMGSFSAFIANFGVAIILAFFLSTEIGSWRKIAKDKTPKTFKTAFLFLKNNVFKAIGSYLKAQLKLVSITFVIVYIGLLILGTGNSLSIALICAVFDVLPLLGVPVILIPWIIYLFIVGNTGLAVGLIVLLSVVVISRQLLEPKITGNSIGVSSAFLMLSFMMISLSIFGVAGLILAPILLILIKELIAQGYLQQWIHLPSEEFDVSPWEFTPSPDKPETDPASDSDPDSVHDSDDDPDPDLDPDSNEASKSAT</sequence>
<comment type="subcellular location">
    <subcellularLocation>
        <location evidence="1">Membrane</location>
        <topology evidence="1">Multi-pass membrane protein</topology>
    </subcellularLocation>
</comment>
<feature type="transmembrane region" description="Helical" evidence="7">
    <location>
        <begin position="65"/>
        <end position="94"/>
    </location>
</feature>
<evidence type="ECO:0000256" key="1">
    <source>
        <dbReference type="ARBA" id="ARBA00004141"/>
    </source>
</evidence>
<protein>
    <submittedName>
        <fullName evidence="8">Sporulation integral membrane protein YtvI</fullName>
    </submittedName>
</protein>
<dbReference type="PANTHER" id="PTHR21716">
    <property type="entry name" value="TRANSMEMBRANE PROTEIN"/>
    <property type="match status" value="1"/>
</dbReference>
<accession>A0ABS4FJH3</accession>
<dbReference type="EMBL" id="JAGGKI010000024">
    <property type="protein sequence ID" value="MBP1896412.1"/>
    <property type="molecule type" value="Genomic_DNA"/>
</dbReference>
<evidence type="ECO:0000256" key="2">
    <source>
        <dbReference type="ARBA" id="ARBA00009773"/>
    </source>
</evidence>